<gene>
    <name evidence="10" type="ORF">GpartN1_g2062.t1</name>
</gene>
<sequence length="1023" mass="115117">MALLSHHKALHNTKESCRYGTNTIPVTALYNEESRKNVLQNLSNDQEPRSFGVAYTEEPPTLNRCYSVVQENSTQTFQRCFEPSLFNSILSFGWNPYALPNMDSMSSVDAWHSRLGLSSSHRNFTAGNTSYPYSNYIWNETRRTLGLVHYPDVSADQVQLHSGANVNTEYSVGNWKTHPFLVRSRVSDYRTHLEVASRLAGTPTTVSKVEEELRLAINLCPQNPYDRAILASVCYQLGFYSLAVGQYSLATELQPNFADAYNNMGNAWKALQRITEATRCYEAALAWNERHPHALNNLGNIYRDKGDLDRAAALYSKCLQVCPTLAAAHCNLGGVCREKHLFKEAVSHFLMALTYDPNLAAAANGLGVTYRELNQNDEALRAFSLAASLQPYVAEHFANLGNTLKDLGHLEESVKCHRTAIHLSPHLEDAFCQLAHSMAMLCDWTDRNEVLKTIRSYLERILQLYRTSCLQLLRNILDGSFKVSLRPECGDFQSSKVIYNIVGGLLYGCEEQQLLSSVVNSSNKETLDTFAMQLVQNLLQLPLPSVQPFHCLIYPVTNEHFRLLGSAYAARAAANVAFCKMPTPKWKELHLNFLASHRLKVGYVSSDFQNHPYGHLTQSIYGFHRSGKSVECYCYSLSPSDGSHYRRKIEQEAEHFRDISHLTAQEAASVIANDGIHVLINANGYTKGAKTEIFALRPASVQVAFMGFAGSLGASYIEYMISDIVASPPEFVSECHTEVMLYHPHTYFVSDHKQSSPREPKIISKSANNGVAQEIILTRETYGLPKSVYEGGDCTVLFANFNQLYKLDPSTLNVWCDILRRVPGSKIWLLRFPPAAEARLLVQFSKRHISTDRIVFTDVAPKEEHIARCGLADIFLDTPVCNAHTTATDALWSGLPVVTVPTLRLASRVAASVLHAAGLDELIARDMNEYQDIAISLACNLEKRLAIRKYLIENRDRLPLFDTLRWTRNLEALFWQAWFHKFHNLTDRFVYGQDIYSSASTIWPLSNCCHLLKHARNEGFGIC</sequence>
<feature type="domain" description="O-GlcNAc transferase C-terminal" evidence="9">
    <location>
        <begin position="534"/>
        <end position="757"/>
    </location>
</feature>
<dbReference type="Gene3D" id="1.25.40.10">
    <property type="entry name" value="Tetratricopeptide repeat domain"/>
    <property type="match status" value="3"/>
</dbReference>
<dbReference type="Proteomes" id="UP001061958">
    <property type="component" value="Unassembled WGS sequence"/>
</dbReference>
<evidence type="ECO:0000313" key="11">
    <source>
        <dbReference type="Proteomes" id="UP001061958"/>
    </source>
</evidence>
<feature type="repeat" description="TPR" evidence="8">
    <location>
        <begin position="326"/>
        <end position="359"/>
    </location>
</feature>
<dbReference type="EMBL" id="BQMJ01000014">
    <property type="protein sequence ID" value="GJQ10271.1"/>
    <property type="molecule type" value="Genomic_DNA"/>
</dbReference>
<dbReference type="GO" id="GO:0097363">
    <property type="term" value="F:protein O-acetylglucosaminyltransferase activity"/>
    <property type="evidence" value="ECO:0007669"/>
    <property type="project" value="UniProtKB-EC"/>
</dbReference>
<dbReference type="PANTHER" id="PTHR44366:SF1">
    <property type="entry name" value="UDP-N-ACETYLGLUCOSAMINE--PEPTIDE N-ACETYLGLUCOSAMINYLTRANSFERASE 110 KDA SUBUNIT"/>
    <property type="match status" value="1"/>
</dbReference>
<reference evidence="10" key="1">
    <citation type="journal article" date="2022" name="Proc. Natl. Acad. Sci. U.S.A.">
        <title>Life cycle and functional genomics of the unicellular red alga Galdieria for elucidating algal and plant evolution and industrial use.</title>
        <authorList>
            <person name="Hirooka S."/>
            <person name="Itabashi T."/>
            <person name="Ichinose T.M."/>
            <person name="Onuma R."/>
            <person name="Fujiwara T."/>
            <person name="Yamashita S."/>
            <person name="Jong L.W."/>
            <person name="Tomita R."/>
            <person name="Iwane A.H."/>
            <person name="Miyagishima S.Y."/>
        </authorList>
    </citation>
    <scope>NUCLEOTIDE SEQUENCE</scope>
    <source>
        <strain evidence="10">NBRC 102759</strain>
    </source>
</reference>
<name>A0A9C7UP76_9RHOD</name>
<dbReference type="InterPro" id="IPR011990">
    <property type="entry name" value="TPR-like_helical_dom_sf"/>
</dbReference>
<feature type="domain" description="O-GlcNAc transferase C-terminal" evidence="9">
    <location>
        <begin position="769"/>
        <end position="970"/>
    </location>
</feature>
<feature type="repeat" description="TPR" evidence="8">
    <location>
        <begin position="258"/>
        <end position="291"/>
    </location>
</feature>
<dbReference type="PANTHER" id="PTHR44366">
    <property type="entry name" value="UDP-N-ACETYLGLUCOSAMINE--PEPTIDE N-ACETYLGLUCOSAMINYLTRANSFERASE 110 KDA SUBUNIT"/>
    <property type="match status" value="1"/>
</dbReference>
<feature type="repeat" description="TPR" evidence="8">
    <location>
        <begin position="394"/>
        <end position="427"/>
    </location>
</feature>
<dbReference type="Pfam" id="PF13374">
    <property type="entry name" value="TPR_10"/>
    <property type="match status" value="1"/>
</dbReference>
<proteinExistence type="inferred from homology"/>
<dbReference type="Gene3D" id="3.40.50.11380">
    <property type="match status" value="1"/>
</dbReference>
<dbReference type="GO" id="GO:0006493">
    <property type="term" value="P:protein O-linked glycosylation"/>
    <property type="evidence" value="ECO:0007669"/>
    <property type="project" value="InterPro"/>
</dbReference>
<dbReference type="InterPro" id="IPR037919">
    <property type="entry name" value="OGT"/>
</dbReference>
<accession>A0A9C7UP76</accession>
<dbReference type="EC" id="2.4.1.255" evidence="3"/>
<evidence type="ECO:0000256" key="3">
    <source>
        <dbReference type="ARBA" id="ARBA00011970"/>
    </source>
</evidence>
<evidence type="ECO:0000259" key="9">
    <source>
        <dbReference type="Pfam" id="PF13844"/>
    </source>
</evidence>
<comment type="caution">
    <text evidence="10">The sequence shown here is derived from an EMBL/GenBank/DDBJ whole genome shotgun (WGS) entry which is preliminary data.</text>
</comment>
<evidence type="ECO:0000313" key="10">
    <source>
        <dbReference type="EMBL" id="GJQ10271.1"/>
    </source>
</evidence>
<evidence type="ECO:0000256" key="1">
    <source>
        <dbReference type="ARBA" id="ARBA00004922"/>
    </source>
</evidence>
<protein>
    <recommendedName>
        <fullName evidence="3">protein O-GlcNAc transferase</fullName>
        <ecNumber evidence="3">2.4.1.255</ecNumber>
    </recommendedName>
</protein>
<organism evidence="10 11">
    <name type="scientific">Galdieria partita</name>
    <dbReference type="NCBI Taxonomy" id="83374"/>
    <lineage>
        <taxon>Eukaryota</taxon>
        <taxon>Rhodophyta</taxon>
        <taxon>Bangiophyceae</taxon>
        <taxon>Galdieriales</taxon>
        <taxon>Galdieriaceae</taxon>
        <taxon>Galdieria</taxon>
    </lineage>
</organism>
<dbReference type="OrthoDB" id="421121at2759"/>
<dbReference type="AlphaFoldDB" id="A0A9C7UP76"/>
<evidence type="ECO:0000256" key="7">
    <source>
        <dbReference type="ARBA" id="ARBA00022803"/>
    </source>
</evidence>
<reference evidence="10" key="2">
    <citation type="submission" date="2022-01" db="EMBL/GenBank/DDBJ databases">
        <authorList>
            <person name="Hirooka S."/>
            <person name="Miyagishima S.Y."/>
        </authorList>
    </citation>
    <scope>NUCLEOTIDE SEQUENCE</scope>
    <source>
        <strain evidence="10">NBRC 102759</strain>
    </source>
</reference>
<keyword evidence="6" id="KW-0677">Repeat</keyword>
<keyword evidence="11" id="KW-1185">Reference proteome</keyword>
<evidence type="ECO:0000256" key="8">
    <source>
        <dbReference type="PROSITE-ProRule" id="PRU00339"/>
    </source>
</evidence>
<evidence type="ECO:0000256" key="4">
    <source>
        <dbReference type="ARBA" id="ARBA00022676"/>
    </source>
</evidence>
<evidence type="ECO:0000256" key="2">
    <source>
        <dbReference type="ARBA" id="ARBA00005386"/>
    </source>
</evidence>
<feature type="repeat" description="TPR" evidence="8">
    <location>
        <begin position="360"/>
        <end position="393"/>
    </location>
</feature>
<dbReference type="InterPro" id="IPR029489">
    <property type="entry name" value="OGT/SEC/SPY_C"/>
</dbReference>
<keyword evidence="4" id="KW-0328">Glycosyltransferase</keyword>
<dbReference type="Pfam" id="PF13844">
    <property type="entry name" value="Glyco_transf_41"/>
    <property type="match status" value="2"/>
</dbReference>
<feature type="repeat" description="TPR" evidence="8">
    <location>
        <begin position="292"/>
        <end position="325"/>
    </location>
</feature>
<dbReference type="InterPro" id="IPR019734">
    <property type="entry name" value="TPR_rpt"/>
</dbReference>
<dbReference type="SMART" id="SM00028">
    <property type="entry name" value="TPR"/>
    <property type="match status" value="6"/>
</dbReference>
<dbReference type="Pfam" id="PF13414">
    <property type="entry name" value="TPR_11"/>
    <property type="match status" value="1"/>
</dbReference>
<keyword evidence="5" id="KW-0808">Transferase</keyword>
<comment type="similarity">
    <text evidence="2">Belongs to the glycosyltransferase 41 family. O-GlcNAc transferase subfamily.</text>
</comment>
<keyword evidence="7 8" id="KW-0802">TPR repeat</keyword>
<dbReference type="PROSITE" id="PS50005">
    <property type="entry name" value="TPR"/>
    <property type="match status" value="5"/>
</dbReference>
<dbReference type="Gene3D" id="3.40.50.2000">
    <property type="entry name" value="Glycogen Phosphorylase B"/>
    <property type="match status" value="1"/>
</dbReference>
<dbReference type="SUPFAM" id="SSF48452">
    <property type="entry name" value="TPR-like"/>
    <property type="match status" value="1"/>
</dbReference>
<evidence type="ECO:0000256" key="6">
    <source>
        <dbReference type="ARBA" id="ARBA00022737"/>
    </source>
</evidence>
<comment type="pathway">
    <text evidence="1">Protein modification; protein glycosylation.</text>
</comment>
<evidence type="ECO:0000256" key="5">
    <source>
        <dbReference type="ARBA" id="ARBA00022679"/>
    </source>
</evidence>